<dbReference type="EMBL" id="JBHMDO010000054">
    <property type="protein sequence ID" value="MFB9330827.1"/>
    <property type="molecule type" value="Genomic_DNA"/>
</dbReference>
<evidence type="ECO:0000313" key="3">
    <source>
        <dbReference type="Proteomes" id="UP001589747"/>
    </source>
</evidence>
<name>A0ABV5L023_9BACL</name>
<dbReference type="InterPro" id="IPR024984">
    <property type="entry name" value="DUF3888"/>
</dbReference>
<evidence type="ECO:0000256" key="1">
    <source>
        <dbReference type="SAM" id="SignalP"/>
    </source>
</evidence>
<reference evidence="2 3" key="1">
    <citation type="submission" date="2024-09" db="EMBL/GenBank/DDBJ databases">
        <authorList>
            <person name="Sun Q."/>
            <person name="Mori K."/>
        </authorList>
    </citation>
    <scope>NUCLEOTIDE SEQUENCE [LARGE SCALE GENOMIC DNA]</scope>
    <source>
        <strain evidence="2 3">TISTR 2452</strain>
    </source>
</reference>
<feature type="chain" id="PRO_5045612076" evidence="1">
    <location>
        <begin position="26"/>
        <end position="270"/>
    </location>
</feature>
<organism evidence="2 3">
    <name type="scientific">Paenibacillus aurantiacus</name>
    <dbReference type="NCBI Taxonomy" id="1936118"/>
    <lineage>
        <taxon>Bacteria</taxon>
        <taxon>Bacillati</taxon>
        <taxon>Bacillota</taxon>
        <taxon>Bacilli</taxon>
        <taxon>Bacillales</taxon>
        <taxon>Paenibacillaceae</taxon>
        <taxon>Paenibacillus</taxon>
    </lineage>
</organism>
<dbReference type="RefSeq" id="WP_377502603.1">
    <property type="nucleotide sequence ID" value="NZ_JBHMDO010000054.1"/>
</dbReference>
<sequence length="270" mass="31039">MRKAFLLVLLISAIAAASKYFVVFAEPQESIEKLTNDALLTTLAPNINEAIIHHYGYPKQFALYGSKVLEIKRESEGGYSFTVKIEVTTFEQAHSNPYGTETITFNVSPKGVKLISFAHKGDEWELKMEKFKDEVLEDIFKTFNLDLSSFEKFEYPQLAYQSEQGRFKSLNKISEEIQKDLMRDYNPGTGYKNFIAPITFVKDNRAYILFKKADGTNCIYTVSHVQGNWRVIKKESKQGKKMPQDLLWYMAAYRRSLRSVRNSFPCLPSG</sequence>
<dbReference type="Pfam" id="PF13027">
    <property type="entry name" value="DUF3888"/>
    <property type="match status" value="1"/>
</dbReference>
<feature type="signal peptide" evidence="1">
    <location>
        <begin position="1"/>
        <end position="25"/>
    </location>
</feature>
<dbReference type="Proteomes" id="UP001589747">
    <property type="component" value="Unassembled WGS sequence"/>
</dbReference>
<proteinExistence type="predicted"/>
<keyword evidence="1" id="KW-0732">Signal</keyword>
<accession>A0ABV5L023</accession>
<comment type="caution">
    <text evidence="2">The sequence shown here is derived from an EMBL/GenBank/DDBJ whole genome shotgun (WGS) entry which is preliminary data.</text>
</comment>
<evidence type="ECO:0000313" key="2">
    <source>
        <dbReference type="EMBL" id="MFB9330827.1"/>
    </source>
</evidence>
<protein>
    <submittedName>
        <fullName evidence="2">DUF3888 domain-containing protein</fullName>
    </submittedName>
</protein>
<keyword evidence="3" id="KW-1185">Reference proteome</keyword>
<gene>
    <name evidence="2" type="ORF">ACFFSY_33215</name>
</gene>